<dbReference type="Proteomes" id="UP001497497">
    <property type="component" value="Unassembled WGS sequence"/>
</dbReference>
<accession>A0AAV2HWH2</accession>
<keyword evidence="9" id="KW-1185">Reference proteome</keyword>
<dbReference type="Pfam" id="PF01997">
    <property type="entry name" value="Translin"/>
    <property type="match status" value="1"/>
</dbReference>
<feature type="compositionally biased region" description="Polar residues" evidence="7">
    <location>
        <begin position="1"/>
        <end position="11"/>
    </location>
</feature>
<dbReference type="InterPro" id="IPR016068">
    <property type="entry name" value="Translin_N"/>
</dbReference>
<feature type="binding site" evidence="6">
    <location>
        <position position="259"/>
    </location>
    <ligand>
        <name>Mg(2+)</name>
        <dbReference type="ChEBI" id="CHEBI:18420"/>
    </ligand>
</feature>
<reference evidence="8 9" key="1">
    <citation type="submission" date="2024-04" db="EMBL/GenBank/DDBJ databases">
        <authorList>
            <consortium name="Genoscope - CEA"/>
            <person name="William W."/>
        </authorList>
    </citation>
    <scope>NUCLEOTIDE SEQUENCE [LARGE SCALE GENOMIC DNA]</scope>
</reference>
<comment type="subcellular location">
    <subcellularLocation>
        <location evidence="2">Cytoplasm</location>
    </subcellularLocation>
    <subcellularLocation>
        <location evidence="1">Nucleus</location>
    </subcellularLocation>
</comment>
<dbReference type="InterPro" id="IPR002848">
    <property type="entry name" value="Translin_fam"/>
</dbReference>
<evidence type="ECO:0000313" key="9">
    <source>
        <dbReference type="Proteomes" id="UP001497497"/>
    </source>
</evidence>
<feature type="compositionally biased region" description="Basic and acidic residues" evidence="7">
    <location>
        <begin position="17"/>
        <end position="32"/>
    </location>
</feature>
<dbReference type="CDD" id="cd14820">
    <property type="entry name" value="TRAX"/>
    <property type="match status" value="1"/>
</dbReference>
<keyword evidence="6" id="KW-0460">Magnesium</keyword>
<keyword evidence="6" id="KW-0479">Metal-binding</keyword>
<dbReference type="EMBL" id="CAXITT010000302">
    <property type="protein sequence ID" value="CAL1538538.1"/>
    <property type="molecule type" value="Genomic_DNA"/>
</dbReference>
<feature type="region of interest" description="Disordered" evidence="7">
    <location>
        <begin position="1"/>
        <end position="40"/>
    </location>
</feature>
<evidence type="ECO:0000256" key="4">
    <source>
        <dbReference type="ARBA" id="ARBA00022490"/>
    </source>
</evidence>
<dbReference type="Gene3D" id="1.20.58.200">
    <property type="entry name" value="Translin, domain 2"/>
    <property type="match status" value="1"/>
</dbReference>
<evidence type="ECO:0008006" key="10">
    <source>
        <dbReference type="Google" id="ProtNLM"/>
    </source>
</evidence>
<keyword evidence="5" id="KW-0539">Nucleus</keyword>
<dbReference type="InterPro" id="IPR016069">
    <property type="entry name" value="Translin_C"/>
</dbReference>
<gene>
    <name evidence="8" type="ORF">GSLYS_00012359001</name>
</gene>
<dbReference type="PANTHER" id="PTHR10741">
    <property type="entry name" value="TRANSLIN AND TRANSLIN ASSOCIATED PROTEIN X"/>
    <property type="match status" value="1"/>
</dbReference>
<dbReference type="GO" id="GO:0046872">
    <property type="term" value="F:metal ion binding"/>
    <property type="evidence" value="ECO:0007669"/>
    <property type="project" value="UniProtKB-KW"/>
</dbReference>
<feature type="binding site" evidence="6">
    <location>
        <position position="147"/>
    </location>
    <ligand>
        <name>Mg(2+)</name>
        <dbReference type="ChEBI" id="CHEBI:18420"/>
    </ligand>
</feature>
<dbReference type="GO" id="GO:0005737">
    <property type="term" value="C:cytoplasm"/>
    <property type="evidence" value="ECO:0007669"/>
    <property type="project" value="UniProtKB-SubCell"/>
</dbReference>
<dbReference type="Gene3D" id="1.20.58.190">
    <property type="entry name" value="Translin, domain 1"/>
    <property type="match status" value="1"/>
</dbReference>
<dbReference type="InterPro" id="IPR036081">
    <property type="entry name" value="Translin_sf"/>
</dbReference>
<protein>
    <recommendedName>
        <fullName evidence="10">Translin-associated protein X</fullName>
    </recommendedName>
</protein>
<evidence type="ECO:0000256" key="3">
    <source>
        <dbReference type="ARBA" id="ARBA00005902"/>
    </source>
</evidence>
<comment type="caution">
    <text evidence="8">The sequence shown here is derived from an EMBL/GenBank/DDBJ whole genome shotgun (WGS) entry which is preliminary data.</text>
</comment>
<dbReference type="SUPFAM" id="SSF74784">
    <property type="entry name" value="Translin"/>
    <property type="match status" value="1"/>
</dbReference>
<name>A0AAV2HWH2_LYMST</name>
<evidence type="ECO:0000313" key="8">
    <source>
        <dbReference type="EMBL" id="CAL1538538.1"/>
    </source>
</evidence>
<organism evidence="8 9">
    <name type="scientific">Lymnaea stagnalis</name>
    <name type="common">Great pond snail</name>
    <name type="synonym">Helix stagnalis</name>
    <dbReference type="NCBI Taxonomy" id="6523"/>
    <lineage>
        <taxon>Eukaryota</taxon>
        <taxon>Metazoa</taxon>
        <taxon>Spiralia</taxon>
        <taxon>Lophotrochozoa</taxon>
        <taxon>Mollusca</taxon>
        <taxon>Gastropoda</taxon>
        <taxon>Heterobranchia</taxon>
        <taxon>Euthyneura</taxon>
        <taxon>Panpulmonata</taxon>
        <taxon>Hygrophila</taxon>
        <taxon>Lymnaeoidea</taxon>
        <taxon>Lymnaeidae</taxon>
        <taxon>Lymnaea</taxon>
    </lineage>
</organism>
<evidence type="ECO:0000256" key="6">
    <source>
        <dbReference type="PIRSR" id="PIRSR602848-1"/>
    </source>
</evidence>
<keyword evidence="4" id="KW-0963">Cytoplasm</keyword>
<evidence type="ECO:0000256" key="7">
    <source>
        <dbReference type="SAM" id="MobiDB-lite"/>
    </source>
</evidence>
<dbReference type="GO" id="GO:0043565">
    <property type="term" value="F:sequence-specific DNA binding"/>
    <property type="evidence" value="ECO:0007669"/>
    <property type="project" value="InterPro"/>
</dbReference>
<evidence type="ECO:0000256" key="1">
    <source>
        <dbReference type="ARBA" id="ARBA00004123"/>
    </source>
</evidence>
<evidence type="ECO:0000256" key="2">
    <source>
        <dbReference type="ARBA" id="ARBA00004496"/>
    </source>
</evidence>
<dbReference type="AlphaFoldDB" id="A0AAV2HWH2"/>
<sequence>MAFNQRNASNRQRFKKNRDDIDHNHGGRDSGEKRKRQKNEVKFTIADDSSPIMKTFQLFQEELDNRNDRYERIVKLSRDITIESKRLIFLLQRVAGSDDRETLLSEAAFKLKELNASKFFELAQELDGQDPFQFVRAFSPGLQEYIEGVTFYHYLTMEKLIGIDKIQPDLTFTITVAQALESSSLNIQNTQIIDLTTKDQQKALSEENLAPKAPEEKFVSSSTKASAPEELASGNETRKISVPIPPTEYMLGVADFTGELMRMAINSVGAGDLEKPSVVANMMRVIHDAFTTFANPPRELRQKTRVLRQSLQKVETACYTLKVRGSEIPNHMLADVFTLPSAVAVDNFNEESEEVYD</sequence>
<evidence type="ECO:0000256" key="5">
    <source>
        <dbReference type="ARBA" id="ARBA00023242"/>
    </source>
</evidence>
<comment type="similarity">
    <text evidence="3">Belongs to the translin family.</text>
</comment>
<feature type="region of interest" description="Disordered" evidence="7">
    <location>
        <begin position="207"/>
        <end position="239"/>
    </location>
</feature>
<dbReference type="FunFam" id="1.20.58.200:FF:000001">
    <property type="entry name" value="Translin-associated factor X"/>
    <property type="match status" value="1"/>
</dbReference>
<proteinExistence type="inferred from homology"/>
<dbReference type="GO" id="GO:0005634">
    <property type="term" value="C:nucleus"/>
    <property type="evidence" value="ECO:0007669"/>
    <property type="project" value="UniProtKB-SubCell"/>
</dbReference>